<gene>
    <name evidence="2" type="ORF">CKO31_12685</name>
</gene>
<dbReference type="Proteomes" id="UP000748752">
    <property type="component" value="Unassembled WGS sequence"/>
</dbReference>
<evidence type="ECO:0000313" key="3">
    <source>
        <dbReference type="Proteomes" id="UP000748752"/>
    </source>
</evidence>
<name>A0ABS1CJA8_9GAMM</name>
<organism evidence="2 3">
    <name type="scientific">Thiohalocapsa halophila</name>
    <dbReference type="NCBI Taxonomy" id="69359"/>
    <lineage>
        <taxon>Bacteria</taxon>
        <taxon>Pseudomonadati</taxon>
        <taxon>Pseudomonadota</taxon>
        <taxon>Gammaproteobacteria</taxon>
        <taxon>Chromatiales</taxon>
        <taxon>Chromatiaceae</taxon>
        <taxon>Thiohalocapsa</taxon>
    </lineage>
</organism>
<protein>
    <recommendedName>
        <fullName evidence="4">CopG family transcriptional regulator</fullName>
    </recommendedName>
</protein>
<feature type="region of interest" description="Disordered" evidence="1">
    <location>
        <begin position="38"/>
        <end position="74"/>
    </location>
</feature>
<reference evidence="2 3" key="1">
    <citation type="journal article" date="2020" name="Microorganisms">
        <title>Osmotic Adaptation and Compatible Solute Biosynthesis of Phototrophic Bacteria as Revealed from Genome Analyses.</title>
        <authorList>
            <person name="Imhoff J.F."/>
            <person name="Rahn T."/>
            <person name="Kunzel S."/>
            <person name="Keller A."/>
            <person name="Neulinger S.C."/>
        </authorList>
    </citation>
    <scope>NUCLEOTIDE SEQUENCE [LARGE SCALE GENOMIC DNA]</scope>
    <source>
        <strain evidence="2 3">DSM 6210</strain>
    </source>
</reference>
<keyword evidence="3" id="KW-1185">Reference proteome</keyword>
<proteinExistence type="predicted"/>
<dbReference type="EMBL" id="NRRV01000028">
    <property type="protein sequence ID" value="MBK1631584.1"/>
    <property type="molecule type" value="Genomic_DNA"/>
</dbReference>
<accession>A0ABS1CJA8</accession>
<evidence type="ECO:0000313" key="2">
    <source>
        <dbReference type="EMBL" id="MBK1631584.1"/>
    </source>
</evidence>
<comment type="caution">
    <text evidence="2">The sequence shown here is derived from an EMBL/GenBank/DDBJ whole genome shotgun (WGS) entry which is preliminary data.</text>
</comment>
<evidence type="ECO:0000256" key="1">
    <source>
        <dbReference type="SAM" id="MobiDB-lite"/>
    </source>
</evidence>
<feature type="compositionally biased region" description="Basic and acidic residues" evidence="1">
    <location>
        <begin position="40"/>
        <end position="67"/>
    </location>
</feature>
<sequence length="74" mass="8094">MLPEALKRAAQAHACQRGISLGELLRESLEYRLRQQPVARSHDPLFGDQTVHADDGPQDAAEGHDALLYDDSAA</sequence>
<evidence type="ECO:0008006" key="4">
    <source>
        <dbReference type="Google" id="ProtNLM"/>
    </source>
</evidence>